<dbReference type="Proteomes" id="UP000789739">
    <property type="component" value="Unassembled WGS sequence"/>
</dbReference>
<feature type="compositionally biased region" description="Low complexity" evidence="1">
    <location>
        <begin position="281"/>
        <end position="299"/>
    </location>
</feature>
<evidence type="ECO:0000313" key="2">
    <source>
        <dbReference type="EMBL" id="CAG8543457.1"/>
    </source>
</evidence>
<protein>
    <submittedName>
        <fullName evidence="2">9567_t:CDS:1</fullName>
    </submittedName>
</protein>
<proteinExistence type="predicted"/>
<reference evidence="2" key="1">
    <citation type="submission" date="2021-06" db="EMBL/GenBank/DDBJ databases">
        <authorList>
            <person name="Kallberg Y."/>
            <person name="Tangrot J."/>
            <person name="Rosling A."/>
        </authorList>
    </citation>
    <scope>NUCLEOTIDE SEQUENCE</scope>
    <source>
        <strain evidence="2">BR232B</strain>
    </source>
</reference>
<feature type="non-terminal residue" evidence="2">
    <location>
        <position position="299"/>
    </location>
</feature>
<feature type="region of interest" description="Disordered" evidence="1">
    <location>
        <begin position="279"/>
        <end position="299"/>
    </location>
</feature>
<dbReference type="AlphaFoldDB" id="A0A9N9AU72"/>
<comment type="caution">
    <text evidence="2">The sequence shown here is derived from an EMBL/GenBank/DDBJ whole genome shotgun (WGS) entry which is preliminary data.</text>
</comment>
<evidence type="ECO:0000256" key="1">
    <source>
        <dbReference type="SAM" id="MobiDB-lite"/>
    </source>
</evidence>
<sequence>DPNKTVPSPANSSMSNVSSGSILPPAPFPTPAPRPPSLVTSTTLEILAAASASSYENFCELVQKRLTTFNYLKKAHEGKIHWFSTICLTKKDLASQYDNAKMKKRTHNFFILGVSLAPILDITNPQDYVKALNTLLQEFEYYSNEHSKAKMKMFFRKSKVKQDDDTSFQESGEFTYLYVPNISFDLDYFQAFYTLCDMLVEVYNKLLTGTSDIWIQPFTDSVLKIDGKFKVWSKIISSITKELDGLARNLIKNELQSTDPMIIMSGLVTVPSRGSISAQGSTSSMISSDSNPNSVSGVY</sequence>
<keyword evidence="3" id="KW-1185">Reference proteome</keyword>
<name>A0A9N9AU72_9GLOM</name>
<organism evidence="2 3">
    <name type="scientific">Paraglomus brasilianum</name>
    <dbReference type="NCBI Taxonomy" id="144538"/>
    <lineage>
        <taxon>Eukaryota</taxon>
        <taxon>Fungi</taxon>
        <taxon>Fungi incertae sedis</taxon>
        <taxon>Mucoromycota</taxon>
        <taxon>Glomeromycotina</taxon>
        <taxon>Glomeromycetes</taxon>
        <taxon>Paraglomerales</taxon>
        <taxon>Paraglomeraceae</taxon>
        <taxon>Paraglomus</taxon>
    </lineage>
</organism>
<dbReference type="EMBL" id="CAJVPI010000504">
    <property type="protein sequence ID" value="CAG8543457.1"/>
    <property type="molecule type" value="Genomic_DNA"/>
</dbReference>
<dbReference type="PANTHER" id="PTHR37332">
    <property type="entry name" value="EXPRESSED PROTEIN"/>
    <property type="match status" value="1"/>
</dbReference>
<dbReference type="PANTHER" id="PTHR37332:SF1">
    <property type="entry name" value="ELMO DOMAIN-CONTAINING PROTEIN"/>
    <property type="match status" value="1"/>
</dbReference>
<feature type="compositionally biased region" description="Low complexity" evidence="1">
    <location>
        <begin position="1"/>
        <end position="21"/>
    </location>
</feature>
<gene>
    <name evidence="2" type="ORF">PBRASI_LOCUS4710</name>
</gene>
<feature type="region of interest" description="Disordered" evidence="1">
    <location>
        <begin position="1"/>
        <end position="35"/>
    </location>
</feature>
<dbReference type="OrthoDB" id="14339at2759"/>
<evidence type="ECO:0000313" key="3">
    <source>
        <dbReference type="Proteomes" id="UP000789739"/>
    </source>
</evidence>
<accession>A0A9N9AU72</accession>
<feature type="compositionally biased region" description="Pro residues" evidence="1">
    <location>
        <begin position="24"/>
        <end position="35"/>
    </location>
</feature>